<dbReference type="AlphaFoldDB" id="A0AAE6WV76"/>
<evidence type="ECO:0000256" key="2">
    <source>
        <dbReference type="ARBA" id="ARBA00004870"/>
    </source>
</evidence>
<keyword evidence="10 13" id="KW-0067">ATP-binding</keyword>
<dbReference type="NCBIfam" id="TIGR00682">
    <property type="entry name" value="lpxK"/>
    <property type="match status" value="1"/>
</dbReference>
<evidence type="ECO:0000313" key="15">
    <source>
        <dbReference type="Proteomes" id="UP000503505"/>
    </source>
</evidence>
<evidence type="ECO:0000256" key="1">
    <source>
        <dbReference type="ARBA" id="ARBA00002274"/>
    </source>
</evidence>
<evidence type="ECO:0000256" key="12">
    <source>
        <dbReference type="ARBA" id="ARBA00029757"/>
    </source>
</evidence>
<evidence type="ECO:0000256" key="10">
    <source>
        <dbReference type="ARBA" id="ARBA00022840"/>
    </source>
</evidence>
<comment type="pathway">
    <text evidence="2 13">Glycolipid biosynthesis; lipid IV(A) biosynthesis; lipid IV(A) from (3R)-3-hydroxytetradecanoyl-[acyl-carrier-protein] and UDP-N-acetyl-alpha-D-glucosamine: step 6/6.</text>
</comment>
<organism evidence="14 15">
    <name type="scientific">Acinetobacter schindleri</name>
    <dbReference type="NCBI Taxonomy" id="108981"/>
    <lineage>
        <taxon>Bacteria</taxon>
        <taxon>Pseudomonadati</taxon>
        <taxon>Pseudomonadota</taxon>
        <taxon>Gammaproteobacteria</taxon>
        <taxon>Moraxellales</taxon>
        <taxon>Moraxellaceae</taxon>
        <taxon>Acinetobacter</taxon>
    </lineage>
</organism>
<comment type="function">
    <text evidence="1 13">Transfers the gamma-phosphate of ATP to the 4'-position of a tetraacyldisaccharide 1-phosphate intermediate (termed DS-1-P) to form tetraacyldisaccharide 1,4'-bis-phosphate (lipid IVA).</text>
</comment>
<dbReference type="PANTHER" id="PTHR42724">
    <property type="entry name" value="TETRAACYLDISACCHARIDE 4'-KINASE"/>
    <property type="match status" value="1"/>
</dbReference>
<proteinExistence type="inferred from homology"/>
<dbReference type="EC" id="2.7.1.130" evidence="3 13"/>
<dbReference type="InterPro" id="IPR027417">
    <property type="entry name" value="P-loop_NTPase"/>
</dbReference>
<dbReference type="PANTHER" id="PTHR42724:SF1">
    <property type="entry name" value="TETRAACYLDISACCHARIDE 4'-KINASE, MITOCHONDRIAL-RELATED"/>
    <property type="match status" value="1"/>
</dbReference>
<keyword evidence="8 13" id="KW-0547">Nucleotide-binding</keyword>
<dbReference type="EMBL" id="CP044463">
    <property type="protein sequence ID" value="QIC66946.1"/>
    <property type="molecule type" value="Genomic_DNA"/>
</dbReference>
<dbReference type="GO" id="GO:0009244">
    <property type="term" value="P:lipopolysaccharide core region biosynthetic process"/>
    <property type="evidence" value="ECO:0007669"/>
    <property type="project" value="TreeGrafter"/>
</dbReference>
<dbReference type="Pfam" id="PF02606">
    <property type="entry name" value="LpxK"/>
    <property type="match status" value="1"/>
</dbReference>
<feature type="binding site" evidence="13">
    <location>
        <begin position="60"/>
        <end position="67"/>
    </location>
    <ligand>
        <name>ATP</name>
        <dbReference type="ChEBI" id="CHEBI:30616"/>
    </ligand>
</feature>
<dbReference type="HAMAP" id="MF_00409">
    <property type="entry name" value="LpxK"/>
    <property type="match status" value="1"/>
</dbReference>
<evidence type="ECO:0000256" key="6">
    <source>
        <dbReference type="ARBA" id="ARBA00022556"/>
    </source>
</evidence>
<evidence type="ECO:0000256" key="8">
    <source>
        <dbReference type="ARBA" id="ARBA00022741"/>
    </source>
</evidence>
<evidence type="ECO:0000256" key="4">
    <source>
        <dbReference type="ARBA" id="ARBA00016436"/>
    </source>
</evidence>
<keyword evidence="5 13" id="KW-0444">Lipid biosynthesis</keyword>
<keyword evidence="9 13" id="KW-0418">Kinase</keyword>
<dbReference type="RefSeq" id="WP_163171177.1">
    <property type="nucleotide sequence ID" value="NZ_CP044463.1"/>
</dbReference>
<dbReference type="InterPro" id="IPR003758">
    <property type="entry name" value="LpxK"/>
</dbReference>
<evidence type="ECO:0000256" key="9">
    <source>
        <dbReference type="ARBA" id="ARBA00022777"/>
    </source>
</evidence>
<dbReference type="GO" id="GO:0009245">
    <property type="term" value="P:lipid A biosynthetic process"/>
    <property type="evidence" value="ECO:0007669"/>
    <property type="project" value="UniProtKB-UniRule"/>
</dbReference>
<dbReference type="GO" id="GO:0009029">
    <property type="term" value="F:lipid-A 4'-kinase activity"/>
    <property type="evidence" value="ECO:0007669"/>
    <property type="project" value="UniProtKB-UniRule"/>
</dbReference>
<evidence type="ECO:0000256" key="5">
    <source>
        <dbReference type="ARBA" id="ARBA00022516"/>
    </source>
</evidence>
<evidence type="ECO:0000256" key="3">
    <source>
        <dbReference type="ARBA" id="ARBA00012071"/>
    </source>
</evidence>
<evidence type="ECO:0000256" key="7">
    <source>
        <dbReference type="ARBA" id="ARBA00022679"/>
    </source>
</evidence>
<sequence length="334" mass="37484">MSLAQVIQDAWNTQAKWLIVFRPLSWLYQIGFSLNKALYDKGFKASYTAPVPVMVIGNITVGGSGKTPLLIHLVEYLEKQNVRVGVISRGYGGKGPFPCYVDTQATAESVGDEPALIVQSTGVPMAVGPNRQQSIELLLSKHDLDLIICDDGLQHWALNRQIEWIVLDNNRGLGNQKLLPEGYLREPVERLETGTVIEHTAHPQSDLHMHLAPSQPYLLNRAGSQTFDPNLPFYAVVGIGFPQRFYQTLESLGIQQFQCHEFPDHHDYEIKDLQFEDNYPIITTEKDAVKIMALLKQNPEFNRDIWVVPVEAILSPACYATLQQQLGEYGISIS</sequence>
<comment type="similarity">
    <text evidence="13">Belongs to the LpxK family.</text>
</comment>
<keyword evidence="6 13" id="KW-0441">Lipid A biosynthesis</keyword>
<reference evidence="14 15" key="1">
    <citation type="submission" date="2019-09" db="EMBL/GenBank/DDBJ databases">
        <title>Non-baumannii Acinetobacter spp. carrying blaNDM-1 isolated in China.</title>
        <authorList>
            <person name="Cui C."/>
            <person name="Chen C."/>
            <person name="Sun J."/>
            <person name="Liu Y."/>
        </authorList>
    </citation>
    <scope>NUCLEOTIDE SEQUENCE [LARGE SCALE GENOMIC DNA]</scope>
    <source>
        <strain evidence="14 15">HZE23-1</strain>
    </source>
</reference>
<dbReference type="Proteomes" id="UP000503505">
    <property type="component" value="Chromosome"/>
</dbReference>
<evidence type="ECO:0000256" key="13">
    <source>
        <dbReference type="HAMAP-Rule" id="MF_00409"/>
    </source>
</evidence>
<evidence type="ECO:0000256" key="11">
    <source>
        <dbReference type="ARBA" id="ARBA00023098"/>
    </source>
</evidence>
<keyword evidence="7 13" id="KW-0808">Transferase</keyword>
<protein>
    <recommendedName>
        <fullName evidence="4 13">Tetraacyldisaccharide 4'-kinase</fullName>
        <ecNumber evidence="3 13">2.7.1.130</ecNumber>
    </recommendedName>
    <alternativeName>
        <fullName evidence="12 13">Lipid A 4'-kinase</fullName>
    </alternativeName>
</protein>
<dbReference type="GO" id="GO:0005524">
    <property type="term" value="F:ATP binding"/>
    <property type="evidence" value="ECO:0007669"/>
    <property type="project" value="UniProtKB-UniRule"/>
</dbReference>
<comment type="catalytic activity">
    <reaction evidence="13">
        <text>a lipid A disaccharide + ATP = a lipid IVA + ADP + H(+)</text>
        <dbReference type="Rhea" id="RHEA:67840"/>
        <dbReference type="ChEBI" id="CHEBI:15378"/>
        <dbReference type="ChEBI" id="CHEBI:30616"/>
        <dbReference type="ChEBI" id="CHEBI:176343"/>
        <dbReference type="ChEBI" id="CHEBI:176425"/>
        <dbReference type="ChEBI" id="CHEBI:456216"/>
        <dbReference type="EC" id="2.7.1.130"/>
    </reaction>
</comment>
<keyword evidence="11 13" id="KW-0443">Lipid metabolism</keyword>
<dbReference type="SUPFAM" id="SSF52540">
    <property type="entry name" value="P-loop containing nucleoside triphosphate hydrolases"/>
    <property type="match status" value="1"/>
</dbReference>
<accession>A0AAE6WV76</accession>
<evidence type="ECO:0000313" key="14">
    <source>
        <dbReference type="EMBL" id="QIC66946.1"/>
    </source>
</evidence>
<dbReference type="GO" id="GO:0005886">
    <property type="term" value="C:plasma membrane"/>
    <property type="evidence" value="ECO:0007669"/>
    <property type="project" value="TreeGrafter"/>
</dbReference>
<name>A0AAE6WV76_9GAMM</name>
<gene>
    <name evidence="13" type="primary">lpxK</name>
    <name evidence="14" type="ORF">FSC10_06050</name>
</gene>